<organism evidence="7 8">
    <name type="scientific">Pisolithus tinctorius Marx 270</name>
    <dbReference type="NCBI Taxonomy" id="870435"/>
    <lineage>
        <taxon>Eukaryota</taxon>
        <taxon>Fungi</taxon>
        <taxon>Dikarya</taxon>
        <taxon>Basidiomycota</taxon>
        <taxon>Agaricomycotina</taxon>
        <taxon>Agaricomycetes</taxon>
        <taxon>Agaricomycetidae</taxon>
        <taxon>Boletales</taxon>
        <taxon>Sclerodermatineae</taxon>
        <taxon>Pisolithaceae</taxon>
        <taxon>Pisolithus</taxon>
    </lineage>
</organism>
<protein>
    <recommendedName>
        <fullName evidence="6">Major facilitator superfamily (MFS) profile domain-containing protein</fullName>
    </recommendedName>
</protein>
<dbReference type="SUPFAM" id="SSF103473">
    <property type="entry name" value="MFS general substrate transporter"/>
    <property type="match status" value="1"/>
</dbReference>
<feature type="transmembrane region" description="Helical" evidence="5">
    <location>
        <begin position="154"/>
        <end position="175"/>
    </location>
</feature>
<accession>A0A0C3IMD1</accession>
<keyword evidence="2 5" id="KW-0812">Transmembrane</keyword>
<dbReference type="FunCoup" id="A0A0C3IMD1">
    <property type="interactions" value="77"/>
</dbReference>
<proteinExistence type="predicted"/>
<feature type="transmembrane region" description="Helical" evidence="5">
    <location>
        <begin position="62"/>
        <end position="79"/>
    </location>
</feature>
<dbReference type="OrthoDB" id="9986881at2759"/>
<evidence type="ECO:0000313" key="8">
    <source>
        <dbReference type="Proteomes" id="UP000054217"/>
    </source>
</evidence>
<reference evidence="7 8" key="1">
    <citation type="submission" date="2014-04" db="EMBL/GenBank/DDBJ databases">
        <authorList>
            <consortium name="DOE Joint Genome Institute"/>
            <person name="Kuo A."/>
            <person name="Kohler A."/>
            <person name="Costa M.D."/>
            <person name="Nagy L.G."/>
            <person name="Floudas D."/>
            <person name="Copeland A."/>
            <person name="Barry K.W."/>
            <person name="Cichocki N."/>
            <person name="Veneault-Fourrey C."/>
            <person name="LaButti K."/>
            <person name="Lindquist E.A."/>
            <person name="Lipzen A."/>
            <person name="Lundell T."/>
            <person name="Morin E."/>
            <person name="Murat C."/>
            <person name="Sun H."/>
            <person name="Tunlid A."/>
            <person name="Henrissat B."/>
            <person name="Grigoriev I.V."/>
            <person name="Hibbett D.S."/>
            <person name="Martin F."/>
            <person name="Nordberg H.P."/>
            <person name="Cantor M.N."/>
            <person name="Hua S.X."/>
        </authorList>
    </citation>
    <scope>NUCLEOTIDE SEQUENCE [LARGE SCALE GENOMIC DNA]</scope>
    <source>
        <strain evidence="7 8">Marx 270</strain>
    </source>
</reference>
<dbReference type="PANTHER" id="PTHR23502">
    <property type="entry name" value="MAJOR FACILITATOR SUPERFAMILY"/>
    <property type="match status" value="1"/>
</dbReference>
<feature type="transmembrane region" description="Helical" evidence="5">
    <location>
        <begin position="432"/>
        <end position="457"/>
    </location>
</feature>
<evidence type="ECO:0000256" key="3">
    <source>
        <dbReference type="ARBA" id="ARBA00022989"/>
    </source>
</evidence>
<gene>
    <name evidence="7" type="ORF">M404DRAFT_158517</name>
</gene>
<feature type="transmembrane region" description="Helical" evidence="5">
    <location>
        <begin position="401"/>
        <end position="425"/>
    </location>
</feature>
<feature type="transmembrane region" description="Helical" evidence="5">
    <location>
        <begin position="130"/>
        <end position="148"/>
    </location>
</feature>
<evidence type="ECO:0000256" key="5">
    <source>
        <dbReference type="SAM" id="Phobius"/>
    </source>
</evidence>
<dbReference type="HOGENOM" id="CLU_008455_11_6_1"/>
<feature type="transmembrane region" description="Helical" evidence="5">
    <location>
        <begin position="187"/>
        <end position="207"/>
    </location>
</feature>
<dbReference type="EMBL" id="KN832019">
    <property type="protein sequence ID" value="KIN98117.1"/>
    <property type="molecule type" value="Genomic_DNA"/>
</dbReference>
<dbReference type="AlphaFoldDB" id="A0A0C3IMD1"/>
<dbReference type="InterPro" id="IPR020846">
    <property type="entry name" value="MFS_dom"/>
</dbReference>
<dbReference type="Gene3D" id="1.20.1250.20">
    <property type="entry name" value="MFS general substrate transporter like domains"/>
    <property type="match status" value="1"/>
</dbReference>
<dbReference type="Proteomes" id="UP000054217">
    <property type="component" value="Unassembled WGS sequence"/>
</dbReference>
<dbReference type="InterPro" id="IPR011701">
    <property type="entry name" value="MFS"/>
</dbReference>
<dbReference type="PROSITE" id="PS50850">
    <property type="entry name" value="MFS"/>
    <property type="match status" value="1"/>
</dbReference>
<keyword evidence="3 5" id="KW-1133">Transmembrane helix</keyword>
<dbReference type="Pfam" id="PF07690">
    <property type="entry name" value="MFS_1"/>
    <property type="match status" value="1"/>
</dbReference>
<dbReference type="InParanoid" id="A0A0C3IMD1"/>
<dbReference type="GO" id="GO:0005886">
    <property type="term" value="C:plasma membrane"/>
    <property type="evidence" value="ECO:0007669"/>
    <property type="project" value="TreeGrafter"/>
</dbReference>
<feature type="domain" description="Major facilitator superfamily (MFS) profile" evidence="6">
    <location>
        <begin position="62"/>
        <end position="495"/>
    </location>
</feature>
<evidence type="ECO:0000313" key="7">
    <source>
        <dbReference type="EMBL" id="KIN98117.1"/>
    </source>
</evidence>
<keyword evidence="8" id="KW-1185">Reference proteome</keyword>
<feature type="transmembrane region" description="Helical" evidence="5">
    <location>
        <begin position="374"/>
        <end position="395"/>
    </location>
</feature>
<feature type="transmembrane region" description="Helical" evidence="5">
    <location>
        <begin position="219"/>
        <end position="239"/>
    </location>
</feature>
<evidence type="ECO:0000256" key="2">
    <source>
        <dbReference type="ARBA" id="ARBA00022692"/>
    </source>
</evidence>
<dbReference type="PANTHER" id="PTHR23502:SF173">
    <property type="entry name" value="MFS-MULTIDRUG-RESISTANCE TRANSPORTER-RELATED"/>
    <property type="match status" value="1"/>
</dbReference>
<dbReference type="CDD" id="cd17323">
    <property type="entry name" value="MFS_Tpo1_MDR_like"/>
    <property type="match status" value="1"/>
</dbReference>
<evidence type="ECO:0000256" key="1">
    <source>
        <dbReference type="ARBA" id="ARBA00004141"/>
    </source>
</evidence>
<sequence>MQDLTIIPTNSTTATIHVVPFPNAKESVADFPKKESSVDPFLIRFYENDPDNPKNWSSAKRWYLTMFSGLLVLNATFASSAPSAMLPALMEHFTFSSEVGNLVVSLFVAGYCVGPLIWGPLSEQYGRRPVFVSTFFIYVLFEMASALAKNTGSLLVFRFLGGVFAACPLTNSGALLGDIWDPKRLGIAMSVFSVAPIAGPAIGPLVGGYLAQNNVSWRWLFWILTIFAGVCWVFIVLTLPETFQPIILVHKARDVRKRTGDNRYYAPFELRKLSFAQRIESILARPFKVLFSEPMLMAITVYMSFVYGCLYMLFEAYPIVFTEGHQMSAGSTGLTFLPILIGGVFSAVLYVVIFNPRYERRAQEFAPNRVPPEYRLEMAMAAAPFFAIAFFWFAWTSYPSISIWAPLMSGLLVGWGVCWIFLSLLNYIIDAYLMVSASALAANTVVRSLVGAGFPLFADQMYNKLNPRWASTLLGFVALAMAPIPFVLFRFGPTLRMKSKYAPSGKPPAAATSAA</sequence>
<dbReference type="InterPro" id="IPR036259">
    <property type="entry name" value="MFS_trans_sf"/>
</dbReference>
<dbReference type="GO" id="GO:0022857">
    <property type="term" value="F:transmembrane transporter activity"/>
    <property type="evidence" value="ECO:0007669"/>
    <property type="project" value="InterPro"/>
</dbReference>
<comment type="subcellular location">
    <subcellularLocation>
        <location evidence="1">Membrane</location>
        <topology evidence="1">Multi-pass membrane protein</topology>
    </subcellularLocation>
</comment>
<feature type="transmembrane region" description="Helical" evidence="5">
    <location>
        <begin position="99"/>
        <end position="118"/>
    </location>
</feature>
<dbReference type="STRING" id="870435.A0A0C3IMD1"/>
<feature type="transmembrane region" description="Helical" evidence="5">
    <location>
        <begin position="334"/>
        <end position="353"/>
    </location>
</feature>
<reference evidence="8" key="2">
    <citation type="submission" date="2015-01" db="EMBL/GenBank/DDBJ databases">
        <title>Evolutionary Origins and Diversification of the Mycorrhizal Mutualists.</title>
        <authorList>
            <consortium name="DOE Joint Genome Institute"/>
            <consortium name="Mycorrhizal Genomics Consortium"/>
            <person name="Kohler A."/>
            <person name="Kuo A."/>
            <person name="Nagy L.G."/>
            <person name="Floudas D."/>
            <person name="Copeland A."/>
            <person name="Barry K.W."/>
            <person name="Cichocki N."/>
            <person name="Veneault-Fourrey C."/>
            <person name="LaButti K."/>
            <person name="Lindquist E.A."/>
            <person name="Lipzen A."/>
            <person name="Lundell T."/>
            <person name="Morin E."/>
            <person name="Murat C."/>
            <person name="Riley R."/>
            <person name="Ohm R."/>
            <person name="Sun H."/>
            <person name="Tunlid A."/>
            <person name="Henrissat B."/>
            <person name="Grigoriev I.V."/>
            <person name="Hibbett D.S."/>
            <person name="Martin F."/>
        </authorList>
    </citation>
    <scope>NUCLEOTIDE SEQUENCE [LARGE SCALE GENOMIC DNA]</scope>
    <source>
        <strain evidence="8">Marx 270</strain>
    </source>
</reference>
<name>A0A0C3IMD1_PISTI</name>
<dbReference type="FunFam" id="1.20.1250.20:FF:000011">
    <property type="entry name" value="MFS multidrug transporter, putative"/>
    <property type="match status" value="1"/>
</dbReference>
<evidence type="ECO:0000259" key="6">
    <source>
        <dbReference type="PROSITE" id="PS50850"/>
    </source>
</evidence>
<feature type="transmembrane region" description="Helical" evidence="5">
    <location>
        <begin position="469"/>
        <end position="491"/>
    </location>
</feature>
<evidence type="ECO:0000256" key="4">
    <source>
        <dbReference type="ARBA" id="ARBA00023136"/>
    </source>
</evidence>
<feature type="transmembrane region" description="Helical" evidence="5">
    <location>
        <begin position="295"/>
        <end position="314"/>
    </location>
</feature>
<keyword evidence="4 5" id="KW-0472">Membrane</keyword>